<comment type="subcellular location">
    <subcellularLocation>
        <location evidence="1">Membrane</location>
        <topology evidence="1">Single-pass membrane protein</topology>
    </subcellularLocation>
</comment>
<keyword evidence="9" id="KW-0732">Signal</keyword>
<keyword evidence="5" id="KW-0472">Membrane</keyword>
<dbReference type="Pfam" id="PF07686">
    <property type="entry name" value="V-set"/>
    <property type="match status" value="1"/>
</dbReference>
<sequence>MRDMMICAAVIFSLSEAWSQDPVVRNSVFNLGSEVNLTCSNKTWNEMMFVTWTITLKNKECRIGHTNEGRSDDFCNDGKSLQNTSSAQSYLHIPEFSNNDVGVYKCESVYTGGNDIYLIYVDITVSPSISAWLEFKDNKMVAVCKADRGKPAANISWSHAGNSSSVETSSDGFFTVESRLELLEEMDKENLSCAIRHPYWKEEHILRPKKLLKKGDASGRKLHHLNLHRQKMWRKWSLTPAMFNV</sequence>
<keyword evidence="7" id="KW-0675">Receptor</keyword>
<gene>
    <name evidence="11" type="ORF">FQN60_001239</name>
</gene>
<reference evidence="11 12" key="1">
    <citation type="submission" date="2019-08" db="EMBL/GenBank/DDBJ databases">
        <title>A chromosome-level genome assembly, high-density linkage maps, and genome scans reveal the genomic architecture of hybrid incompatibilities underlying speciation via character displacement in darters (Percidae: Etheostominae).</title>
        <authorList>
            <person name="Moran R.L."/>
            <person name="Catchen J.M."/>
            <person name="Fuller R.C."/>
        </authorList>
    </citation>
    <scope>NUCLEOTIDE SEQUENCE [LARGE SCALE GENOMIC DNA]</scope>
    <source>
        <strain evidence="11">EspeVRDwgs_2016</strain>
        <tissue evidence="11">Muscle</tissue>
    </source>
</reference>
<dbReference type="InterPro" id="IPR013783">
    <property type="entry name" value="Ig-like_fold"/>
</dbReference>
<dbReference type="Proteomes" id="UP000327493">
    <property type="component" value="Chromosome 11"/>
</dbReference>
<feature type="domain" description="Ig-like" evidence="10">
    <location>
        <begin position="127"/>
        <end position="212"/>
    </location>
</feature>
<comment type="similarity">
    <text evidence="2">Belongs to the CD200R family.</text>
</comment>
<evidence type="ECO:0000256" key="2">
    <source>
        <dbReference type="ARBA" id="ARBA00008215"/>
    </source>
</evidence>
<dbReference type="PANTHER" id="PTHR21462:SF2">
    <property type="entry name" value="CELL SURFACE GLYCOPROTEIN CD200 RECEPTOR 2"/>
    <property type="match status" value="1"/>
</dbReference>
<accession>A0A5J5D653</accession>
<name>A0A5J5D653_9PERO</name>
<dbReference type="InterPro" id="IPR036179">
    <property type="entry name" value="Ig-like_dom_sf"/>
</dbReference>
<evidence type="ECO:0000256" key="4">
    <source>
        <dbReference type="ARBA" id="ARBA00022989"/>
    </source>
</evidence>
<keyword evidence="12" id="KW-1185">Reference proteome</keyword>
<protein>
    <recommendedName>
        <fullName evidence="10">Ig-like domain-containing protein</fullName>
    </recommendedName>
</protein>
<organism evidence="11 12">
    <name type="scientific">Etheostoma spectabile</name>
    <name type="common">orangethroat darter</name>
    <dbReference type="NCBI Taxonomy" id="54343"/>
    <lineage>
        <taxon>Eukaryota</taxon>
        <taxon>Metazoa</taxon>
        <taxon>Chordata</taxon>
        <taxon>Craniata</taxon>
        <taxon>Vertebrata</taxon>
        <taxon>Euteleostomi</taxon>
        <taxon>Actinopterygii</taxon>
        <taxon>Neopterygii</taxon>
        <taxon>Teleostei</taxon>
        <taxon>Neoteleostei</taxon>
        <taxon>Acanthomorphata</taxon>
        <taxon>Eupercaria</taxon>
        <taxon>Perciformes</taxon>
        <taxon>Percoidei</taxon>
        <taxon>Percidae</taxon>
        <taxon>Etheostomatinae</taxon>
        <taxon>Etheostoma</taxon>
    </lineage>
</organism>
<evidence type="ECO:0000256" key="6">
    <source>
        <dbReference type="ARBA" id="ARBA00023157"/>
    </source>
</evidence>
<evidence type="ECO:0000256" key="7">
    <source>
        <dbReference type="ARBA" id="ARBA00023170"/>
    </source>
</evidence>
<dbReference type="AlphaFoldDB" id="A0A5J5D653"/>
<feature type="signal peptide" evidence="9">
    <location>
        <begin position="1"/>
        <end position="19"/>
    </location>
</feature>
<evidence type="ECO:0000256" key="1">
    <source>
        <dbReference type="ARBA" id="ARBA00004167"/>
    </source>
</evidence>
<comment type="caution">
    <text evidence="11">The sequence shown here is derived from an EMBL/GenBank/DDBJ whole genome shotgun (WGS) entry which is preliminary data.</text>
</comment>
<evidence type="ECO:0000256" key="3">
    <source>
        <dbReference type="ARBA" id="ARBA00022692"/>
    </source>
</evidence>
<dbReference type="InterPro" id="IPR013162">
    <property type="entry name" value="CD80_C2-set"/>
</dbReference>
<evidence type="ECO:0000256" key="5">
    <source>
        <dbReference type="ARBA" id="ARBA00023136"/>
    </source>
</evidence>
<dbReference type="GO" id="GO:0038023">
    <property type="term" value="F:signaling receptor activity"/>
    <property type="evidence" value="ECO:0007669"/>
    <property type="project" value="InterPro"/>
</dbReference>
<keyword evidence="8" id="KW-0325">Glycoprotein</keyword>
<dbReference type="GO" id="GO:0009986">
    <property type="term" value="C:cell surface"/>
    <property type="evidence" value="ECO:0007669"/>
    <property type="project" value="UniProtKB-ARBA"/>
</dbReference>
<dbReference type="EMBL" id="VOFY01000011">
    <property type="protein sequence ID" value="KAA8588045.1"/>
    <property type="molecule type" value="Genomic_DNA"/>
</dbReference>
<evidence type="ECO:0000313" key="12">
    <source>
        <dbReference type="Proteomes" id="UP000327493"/>
    </source>
</evidence>
<evidence type="ECO:0000259" key="10">
    <source>
        <dbReference type="PROSITE" id="PS50835"/>
    </source>
</evidence>
<evidence type="ECO:0000256" key="8">
    <source>
        <dbReference type="ARBA" id="ARBA00023180"/>
    </source>
</evidence>
<dbReference type="InterPro" id="IPR013106">
    <property type="entry name" value="Ig_V-set"/>
</dbReference>
<keyword evidence="6" id="KW-1015">Disulfide bond</keyword>
<dbReference type="Pfam" id="PF08205">
    <property type="entry name" value="C2-set_2"/>
    <property type="match status" value="1"/>
</dbReference>
<feature type="domain" description="Ig-like" evidence="10">
    <location>
        <begin position="22"/>
        <end position="124"/>
    </location>
</feature>
<dbReference type="InterPro" id="IPR007110">
    <property type="entry name" value="Ig-like_dom"/>
</dbReference>
<dbReference type="GO" id="GO:0150077">
    <property type="term" value="P:regulation of neuroinflammatory response"/>
    <property type="evidence" value="ECO:0007669"/>
    <property type="project" value="InterPro"/>
</dbReference>
<dbReference type="GO" id="GO:0016020">
    <property type="term" value="C:membrane"/>
    <property type="evidence" value="ECO:0007669"/>
    <property type="project" value="UniProtKB-SubCell"/>
</dbReference>
<feature type="chain" id="PRO_5023831229" description="Ig-like domain-containing protein" evidence="9">
    <location>
        <begin position="20"/>
        <end position="245"/>
    </location>
</feature>
<dbReference type="PANTHER" id="PTHR21462">
    <property type="entry name" value="CELL SURFACE GLYCOPROTEIN OX2 RECEPTOR PRECURSOR"/>
    <property type="match status" value="1"/>
</dbReference>
<dbReference type="PROSITE" id="PS50835">
    <property type="entry name" value="IG_LIKE"/>
    <property type="match status" value="2"/>
</dbReference>
<keyword evidence="4" id="KW-1133">Transmembrane helix</keyword>
<dbReference type="SUPFAM" id="SSF48726">
    <property type="entry name" value="Immunoglobulin"/>
    <property type="match status" value="2"/>
</dbReference>
<dbReference type="Gene3D" id="2.60.40.10">
    <property type="entry name" value="Immunoglobulins"/>
    <property type="match status" value="2"/>
</dbReference>
<evidence type="ECO:0000256" key="9">
    <source>
        <dbReference type="SAM" id="SignalP"/>
    </source>
</evidence>
<proteinExistence type="inferred from homology"/>
<dbReference type="InterPro" id="IPR040012">
    <property type="entry name" value="CD200R"/>
</dbReference>
<evidence type="ECO:0000313" key="11">
    <source>
        <dbReference type="EMBL" id="KAA8588045.1"/>
    </source>
</evidence>
<keyword evidence="3" id="KW-0812">Transmembrane</keyword>